<protein>
    <submittedName>
        <fullName evidence="1">Uncharacterized protein</fullName>
    </submittedName>
</protein>
<keyword evidence="2" id="KW-1185">Reference proteome</keyword>
<dbReference type="Proteomes" id="UP000501900">
    <property type="component" value="Genome"/>
</dbReference>
<dbReference type="KEGG" id="vg:77946757"/>
<evidence type="ECO:0000313" key="2">
    <source>
        <dbReference type="Proteomes" id="UP000501900"/>
    </source>
</evidence>
<dbReference type="RefSeq" id="YP_010670547.1">
    <property type="nucleotide sequence ID" value="NC_070965.1"/>
</dbReference>
<dbReference type="GeneID" id="77946757"/>
<reference evidence="1 2" key="1">
    <citation type="submission" date="2020-03" db="EMBL/GenBank/DDBJ databases">
        <title>The Isolation and Genome Sequence of a Novel Cyanophage S-H34 from the Huanghai Sea, China.</title>
        <authorList>
            <person name="Jiang T."/>
        </authorList>
    </citation>
    <scope>NUCLEOTIDE SEQUENCE [LARGE SCALE GENOMIC DNA]</scope>
</reference>
<evidence type="ECO:0000313" key="1">
    <source>
        <dbReference type="EMBL" id="QIN97125.1"/>
    </source>
</evidence>
<organism evidence="1 2">
    <name type="scientific">Synechococcus phage S-H34</name>
    <dbReference type="NCBI Taxonomy" id="2718942"/>
    <lineage>
        <taxon>Viruses</taxon>
        <taxon>Duplodnaviria</taxon>
        <taxon>Heunggongvirae</taxon>
        <taxon>Uroviricota</taxon>
        <taxon>Caudoviricetes</taxon>
        <taxon>Pantevenvirales</taxon>
        <taxon>Kyanoviridae</taxon>
        <taxon>Makaravirus</taxon>
        <taxon>Makaravirus thirtyfour</taxon>
    </lineage>
</organism>
<sequence length="175" mass="18518">MPTRANKASDLAAVTNTNPVLDMDNVYLSDRGWTLRHYKREDKSLFWDEVLVAGEVPAGDSPDPFGDPTPTFETGDGVQPPALTIAPAAISVTAGDFTESTTTTLLVSIDPSVTDATYLWSTDEASATFDDDTSATPVLTSQAVLGNYTLTCVVTSATADDSPVTVTFDYEVIAA</sequence>
<proteinExistence type="predicted"/>
<dbReference type="EMBL" id="MT162467">
    <property type="protein sequence ID" value="QIN97125.1"/>
    <property type="molecule type" value="Genomic_DNA"/>
</dbReference>
<name>A0A6G8R6U1_9CAUD</name>
<accession>A0A6G8R6U1</accession>